<comment type="caution">
    <text evidence="2">The sequence shown here is derived from an EMBL/GenBank/DDBJ whole genome shotgun (WGS) entry which is preliminary data.</text>
</comment>
<gene>
    <name evidence="2" type="ORF">A2Y75_01895</name>
</gene>
<feature type="domain" description="HEPN" evidence="1">
    <location>
        <begin position="16"/>
        <end position="131"/>
    </location>
</feature>
<protein>
    <recommendedName>
        <fullName evidence="1">HEPN domain-containing protein</fullName>
    </recommendedName>
</protein>
<evidence type="ECO:0000313" key="3">
    <source>
        <dbReference type="Proteomes" id="UP000177876"/>
    </source>
</evidence>
<sequence length="138" mass="15509">MVGKIPRKDEDRLSARIYLEKAHQSSAAMYLSFEEGLWNAAGENAVRCAIHSCDALTVAIGGVRSSSKNHEDAAKLLVEIVKGKDVKEMSNRYLGIIRMKNPVDYDPRLLRKKDAQKALNDTDTFLAWVESRMPPGYR</sequence>
<name>A0A1F2WN87_9ACTN</name>
<dbReference type="EMBL" id="MELK01000024">
    <property type="protein sequence ID" value="OFW58323.1"/>
    <property type="molecule type" value="Genomic_DNA"/>
</dbReference>
<dbReference type="Proteomes" id="UP000177876">
    <property type="component" value="Unassembled WGS sequence"/>
</dbReference>
<evidence type="ECO:0000313" key="2">
    <source>
        <dbReference type="EMBL" id="OFW58323.1"/>
    </source>
</evidence>
<dbReference type="Pfam" id="PF05168">
    <property type="entry name" value="HEPN"/>
    <property type="match status" value="1"/>
</dbReference>
<dbReference type="AlphaFoldDB" id="A0A1F2WN87"/>
<dbReference type="Gene3D" id="1.20.120.330">
    <property type="entry name" value="Nucleotidyltransferases domain 2"/>
    <property type="match status" value="1"/>
</dbReference>
<accession>A0A1F2WN87</accession>
<organism evidence="2 3">
    <name type="scientific">Candidatus Solincola sediminis</name>
    <dbReference type="NCBI Taxonomy" id="1797199"/>
    <lineage>
        <taxon>Bacteria</taxon>
        <taxon>Bacillati</taxon>
        <taxon>Actinomycetota</taxon>
        <taxon>Candidatus Geothermincolia</taxon>
        <taxon>Candidatus Geothermincolales</taxon>
        <taxon>Candidatus Geothermincolaceae</taxon>
        <taxon>Candidatus Solincola</taxon>
    </lineage>
</organism>
<reference evidence="2 3" key="1">
    <citation type="journal article" date="2016" name="Nat. Commun.">
        <title>Thousands of microbial genomes shed light on interconnected biogeochemical processes in an aquifer system.</title>
        <authorList>
            <person name="Anantharaman K."/>
            <person name="Brown C.T."/>
            <person name="Hug L.A."/>
            <person name="Sharon I."/>
            <person name="Castelle C.J."/>
            <person name="Probst A.J."/>
            <person name="Thomas B.C."/>
            <person name="Singh A."/>
            <person name="Wilkins M.J."/>
            <person name="Karaoz U."/>
            <person name="Brodie E.L."/>
            <person name="Williams K.H."/>
            <person name="Hubbard S.S."/>
            <person name="Banfield J.F."/>
        </authorList>
    </citation>
    <scope>NUCLEOTIDE SEQUENCE [LARGE SCALE GENOMIC DNA]</scope>
</reference>
<evidence type="ECO:0000259" key="1">
    <source>
        <dbReference type="Pfam" id="PF05168"/>
    </source>
</evidence>
<proteinExistence type="predicted"/>
<dbReference type="InterPro" id="IPR007842">
    <property type="entry name" value="HEPN_dom"/>
</dbReference>